<dbReference type="SUPFAM" id="SSF103473">
    <property type="entry name" value="MFS general substrate transporter"/>
    <property type="match status" value="1"/>
</dbReference>
<dbReference type="GO" id="GO:0005886">
    <property type="term" value="C:plasma membrane"/>
    <property type="evidence" value="ECO:0007669"/>
    <property type="project" value="UniProtKB-SubCell"/>
</dbReference>
<dbReference type="InterPro" id="IPR036259">
    <property type="entry name" value="MFS_trans_sf"/>
</dbReference>
<keyword evidence="3 6" id="KW-1133">Transmembrane helix</keyword>
<dbReference type="PANTHER" id="PTHR23534:SF1">
    <property type="entry name" value="MAJOR FACILITATOR SUPERFAMILY PROTEIN"/>
    <property type="match status" value="1"/>
</dbReference>
<feature type="transmembrane region" description="Helical" evidence="6">
    <location>
        <begin position="258"/>
        <end position="281"/>
    </location>
</feature>
<dbReference type="PROSITE" id="PS50850">
    <property type="entry name" value="MFS"/>
    <property type="match status" value="1"/>
</dbReference>
<keyword evidence="4 6" id="KW-0472">Membrane</keyword>
<evidence type="ECO:0000256" key="6">
    <source>
        <dbReference type="SAM" id="Phobius"/>
    </source>
</evidence>
<reference evidence="9 10" key="2">
    <citation type="submission" date="2020-03" db="EMBL/GenBank/DDBJ databases">
        <authorList>
            <person name="Ichikawa N."/>
            <person name="Kimura A."/>
            <person name="Kitahashi Y."/>
            <person name="Uohara A."/>
        </authorList>
    </citation>
    <scope>NUCLEOTIDE SEQUENCE [LARGE SCALE GENOMIC DNA]</scope>
    <source>
        <strain evidence="9 10">NBRC 108639</strain>
    </source>
</reference>
<evidence type="ECO:0000256" key="1">
    <source>
        <dbReference type="ARBA" id="ARBA00004651"/>
    </source>
</evidence>
<feature type="transmembrane region" description="Helical" evidence="6">
    <location>
        <begin position="50"/>
        <end position="71"/>
    </location>
</feature>
<dbReference type="RefSeq" id="WP_173071949.1">
    <property type="nucleotide sequence ID" value="NZ_BAABGO010000002.1"/>
</dbReference>
<dbReference type="EMBL" id="BLPF01000005">
    <property type="protein sequence ID" value="GFJ86231.1"/>
    <property type="molecule type" value="Genomic_DNA"/>
</dbReference>
<feature type="chain" id="PRO_5028991214" evidence="7">
    <location>
        <begin position="35"/>
        <end position="431"/>
    </location>
</feature>
<dbReference type="GO" id="GO:0022857">
    <property type="term" value="F:transmembrane transporter activity"/>
    <property type="evidence" value="ECO:0007669"/>
    <property type="project" value="InterPro"/>
</dbReference>
<evidence type="ECO:0000256" key="5">
    <source>
        <dbReference type="SAM" id="MobiDB-lite"/>
    </source>
</evidence>
<dbReference type="AlphaFoldDB" id="A0A6V8KV17"/>
<dbReference type="Gene3D" id="1.20.1250.20">
    <property type="entry name" value="MFS general substrate transporter like domains"/>
    <property type="match status" value="2"/>
</dbReference>
<evidence type="ECO:0000256" key="2">
    <source>
        <dbReference type="ARBA" id="ARBA00022692"/>
    </source>
</evidence>
<dbReference type="Pfam" id="PF07690">
    <property type="entry name" value="MFS_1"/>
    <property type="match status" value="1"/>
</dbReference>
<comment type="caution">
    <text evidence="9">The sequence shown here is derived from an EMBL/GenBank/DDBJ whole genome shotgun (WGS) entry which is preliminary data.</text>
</comment>
<sequence length="431" mass="42491">MSVTSLPTAPPAASQRRAIAVLFAAAGLMNAAIAAASPVSTLIAAERWGAALAAAPNTAAIIGTGAGAVALSRARERWGWRAGLVAGYAAAAAGGALTMAAAIGGHAVVLCAGMLLIGLGNAGALLSRYAAAEHQPAGRRGFAIGVVVWAGALGAVGGPLLLAPAGEVGARLGWVAFAGPFLLAAVAGMLAAVATLALPRRHGHAGLPREGGKAAATPARQRDGGNVAATPARLRDDRGAQVRGGRVRTLVRTPAARWAFAVMAAAQVVMGAVMTAAPLGIHEHHDGLGVVGAALSAHALGMFALSPLTGWLIDRVGARPVMLAGLVTMLVATVQLAIAPHDEALRVAALFQLGYGWNLCFVGGSGSLATGLPEADRAGVEGAVDGAVWGLAAVAALASTAAYATGGYPLIAAASTTLLALVAVRHPRAAT</sequence>
<accession>A0A6V8KV17</accession>
<name>A0A6V8KV17_9ACTN</name>
<evidence type="ECO:0000313" key="10">
    <source>
        <dbReference type="Proteomes" id="UP000482800"/>
    </source>
</evidence>
<dbReference type="InterPro" id="IPR011701">
    <property type="entry name" value="MFS"/>
</dbReference>
<feature type="region of interest" description="Disordered" evidence="5">
    <location>
        <begin position="204"/>
        <end position="228"/>
    </location>
</feature>
<organism evidence="9 10">
    <name type="scientific">Phytohabitans houttuyneae</name>
    <dbReference type="NCBI Taxonomy" id="1076126"/>
    <lineage>
        <taxon>Bacteria</taxon>
        <taxon>Bacillati</taxon>
        <taxon>Actinomycetota</taxon>
        <taxon>Actinomycetes</taxon>
        <taxon>Micromonosporales</taxon>
        <taxon>Micromonosporaceae</taxon>
    </lineage>
</organism>
<feature type="domain" description="Major facilitator superfamily (MFS) profile" evidence="8">
    <location>
        <begin position="18"/>
        <end position="431"/>
    </location>
</feature>
<evidence type="ECO:0000256" key="4">
    <source>
        <dbReference type="ARBA" id="ARBA00023136"/>
    </source>
</evidence>
<feature type="transmembrane region" description="Helical" evidence="6">
    <location>
        <begin position="142"/>
        <end position="162"/>
    </location>
</feature>
<feature type="transmembrane region" description="Helical" evidence="6">
    <location>
        <begin position="287"/>
        <end position="313"/>
    </location>
</feature>
<feature type="transmembrane region" description="Helical" evidence="6">
    <location>
        <begin position="78"/>
        <end position="101"/>
    </location>
</feature>
<feature type="transmembrane region" description="Helical" evidence="6">
    <location>
        <begin position="407"/>
        <end position="424"/>
    </location>
</feature>
<protein>
    <submittedName>
        <fullName evidence="9">MFS transporter</fullName>
    </submittedName>
</protein>
<dbReference type="Proteomes" id="UP000482800">
    <property type="component" value="Unassembled WGS sequence"/>
</dbReference>
<keyword evidence="7" id="KW-0732">Signal</keyword>
<evidence type="ECO:0000256" key="3">
    <source>
        <dbReference type="ARBA" id="ARBA00022989"/>
    </source>
</evidence>
<dbReference type="InterPro" id="IPR020846">
    <property type="entry name" value="MFS_dom"/>
</dbReference>
<gene>
    <name evidence="9" type="ORF">Phou_104110</name>
</gene>
<dbReference type="PANTHER" id="PTHR23534">
    <property type="entry name" value="MFS PERMEASE"/>
    <property type="match status" value="1"/>
</dbReference>
<feature type="signal peptide" evidence="7">
    <location>
        <begin position="1"/>
        <end position="34"/>
    </location>
</feature>
<keyword evidence="2 6" id="KW-0812">Transmembrane</keyword>
<evidence type="ECO:0000313" key="9">
    <source>
        <dbReference type="EMBL" id="GFJ86231.1"/>
    </source>
</evidence>
<evidence type="ECO:0000259" key="8">
    <source>
        <dbReference type="PROSITE" id="PS50850"/>
    </source>
</evidence>
<feature type="transmembrane region" description="Helical" evidence="6">
    <location>
        <begin position="320"/>
        <end position="338"/>
    </location>
</feature>
<feature type="transmembrane region" description="Helical" evidence="6">
    <location>
        <begin position="107"/>
        <end position="130"/>
    </location>
</feature>
<evidence type="ECO:0000256" key="7">
    <source>
        <dbReference type="SAM" id="SignalP"/>
    </source>
</evidence>
<keyword evidence="10" id="KW-1185">Reference proteome</keyword>
<feature type="transmembrane region" description="Helical" evidence="6">
    <location>
        <begin position="174"/>
        <end position="198"/>
    </location>
</feature>
<reference evidence="9 10" key="1">
    <citation type="submission" date="2020-03" db="EMBL/GenBank/DDBJ databases">
        <title>Whole genome shotgun sequence of Phytohabitans houttuyneae NBRC 108639.</title>
        <authorList>
            <person name="Komaki H."/>
            <person name="Tamura T."/>
        </authorList>
    </citation>
    <scope>NUCLEOTIDE SEQUENCE [LARGE SCALE GENOMIC DNA]</scope>
    <source>
        <strain evidence="9 10">NBRC 108639</strain>
    </source>
</reference>
<comment type="subcellular location">
    <subcellularLocation>
        <location evidence="1">Cell membrane</location>
        <topology evidence="1">Multi-pass membrane protein</topology>
    </subcellularLocation>
</comment>
<proteinExistence type="predicted"/>